<accession>A0A8J1T6H1</accession>
<organism evidence="9 10">
    <name type="scientific">Owenia fusiformis</name>
    <name type="common">Polychaete worm</name>
    <dbReference type="NCBI Taxonomy" id="6347"/>
    <lineage>
        <taxon>Eukaryota</taxon>
        <taxon>Metazoa</taxon>
        <taxon>Spiralia</taxon>
        <taxon>Lophotrochozoa</taxon>
        <taxon>Annelida</taxon>
        <taxon>Polychaeta</taxon>
        <taxon>Sedentaria</taxon>
        <taxon>Canalipalpata</taxon>
        <taxon>Sabellida</taxon>
        <taxon>Oweniida</taxon>
        <taxon>Oweniidae</taxon>
        <taxon>Owenia</taxon>
    </lineage>
</organism>
<dbReference type="EMBL" id="CAIIXF020000005">
    <property type="protein sequence ID" value="CAH1784376.1"/>
    <property type="molecule type" value="Genomic_DNA"/>
</dbReference>
<evidence type="ECO:0000313" key="9">
    <source>
        <dbReference type="EMBL" id="CAH1784376.1"/>
    </source>
</evidence>
<sequence length="196" mass="21996">MSHAIFRKRTRKLNQDFEGMPLDTMDTATGEDGDKCALKLDEINTKDSQPHEEEPEDENKDDGSLTFNLVPDVAIDSVDGKDEGLKINQYALKKTIAEGMLDIALLMSNACQLKSLLQAGPDHEFYYFQLVMLLMSIVLQVFTGFILLYIGKTDITEKSKEKSLERWNNISTMMIFAVTVINVFISAFGISSTTPK</sequence>
<evidence type="ECO:0000313" key="10">
    <source>
        <dbReference type="Proteomes" id="UP000749559"/>
    </source>
</evidence>
<evidence type="ECO:0000256" key="8">
    <source>
        <dbReference type="SAM" id="Phobius"/>
    </source>
</evidence>
<evidence type="ECO:0000256" key="5">
    <source>
        <dbReference type="ARBA" id="ARBA00022989"/>
    </source>
</evidence>
<keyword evidence="5 8" id="KW-1133">Transmembrane helix</keyword>
<evidence type="ECO:0000256" key="3">
    <source>
        <dbReference type="ARBA" id="ARBA00022692"/>
    </source>
</evidence>
<dbReference type="AlphaFoldDB" id="A0A8J1T6H1"/>
<evidence type="ECO:0000256" key="6">
    <source>
        <dbReference type="ARBA" id="ARBA00023136"/>
    </source>
</evidence>
<dbReference type="Proteomes" id="UP000749559">
    <property type="component" value="Unassembled WGS sequence"/>
</dbReference>
<evidence type="ECO:0000256" key="2">
    <source>
        <dbReference type="ARBA" id="ARBA00008141"/>
    </source>
</evidence>
<dbReference type="InterPro" id="IPR007007">
    <property type="entry name" value="Ninjurin"/>
</dbReference>
<proteinExistence type="inferred from homology"/>
<dbReference type="GO" id="GO:0016020">
    <property type="term" value="C:membrane"/>
    <property type="evidence" value="ECO:0007669"/>
    <property type="project" value="UniProtKB-SubCell"/>
</dbReference>
<feature type="compositionally biased region" description="Basic and acidic residues" evidence="7">
    <location>
        <begin position="41"/>
        <end position="52"/>
    </location>
</feature>
<evidence type="ECO:0000256" key="7">
    <source>
        <dbReference type="SAM" id="MobiDB-lite"/>
    </source>
</evidence>
<feature type="region of interest" description="Disordered" evidence="7">
    <location>
        <begin position="41"/>
        <end position="65"/>
    </location>
</feature>
<reference evidence="9" key="1">
    <citation type="submission" date="2022-03" db="EMBL/GenBank/DDBJ databases">
        <authorList>
            <person name="Martin C."/>
        </authorList>
    </citation>
    <scope>NUCLEOTIDE SEQUENCE</scope>
</reference>
<dbReference type="GO" id="GO:0007155">
    <property type="term" value="P:cell adhesion"/>
    <property type="evidence" value="ECO:0007669"/>
    <property type="project" value="UniProtKB-KW"/>
</dbReference>
<comment type="similarity">
    <text evidence="2">Belongs to the ninjurin family.</text>
</comment>
<evidence type="ECO:0000256" key="1">
    <source>
        <dbReference type="ARBA" id="ARBA00004141"/>
    </source>
</evidence>
<dbReference type="PANTHER" id="PTHR12316:SF17">
    <property type="entry name" value="NINJURIN C, ISOFORM D"/>
    <property type="match status" value="1"/>
</dbReference>
<feature type="transmembrane region" description="Helical" evidence="8">
    <location>
        <begin position="125"/>
        <end position="150"/>
    </location>
</feature>
<dbReference type="GO" id="GO:0042246">
    <property type="term" value="P:tissue regeneration"/>
    <property type="evidence" value="ECO:0007669"/>
    <property type="project" value="InterPro"/>
</dbReference>
<feature type="transmembrane region" description="Helical" evidence="8">
    <location>
        <begin position="170"/>
        <end position="190"/>
    </location>
</feature>
<keyword evidence="10" id="KW-1185">Reference proteome</keyword>
<evidence type="ECO:0000256" key="4">
    <source>
        <dbReference type="ARBA" id="ARBA00022889"/>
    </source>
</evidence>
<name>A0A8J1T6H1_OWEFU</name>
<comment type="subcellular location">
    <subcellularLocation>
        <location evidence="1">Membrane</location>
        <topology evidence="1">Multi-pass membrane protein</topology>
    </subcellularLocation>
</comment>
<dbReference type="PANTHER" id="PTHR12316">
    <property type="entry name" value="NINJURIN-RELATED"/>
    <property type="match status" value="1"/>
</dbReference>
<dbReference type="Pfam" id="PF04923">
    <property type="entry name" value="Ninjurin"/>
    <property type="match status" value="1"/>
</dbReference>
<keyword evidence="3 8" id="KW-0812">Transmembrane</keyword>
<keyword evidence="6 8" id="KW-0472">Membrane</keyword>
<dbReference type="OrthoDB" id="10037074at2759"/>
<gene>
    <name evidence="9" type="ORF">OFUS_LOCUS10583</name>
</gene>
<protein>
    <submittedName>
        <fullName evidence="9">Uncharacterized protein</fullName>
    </submittedName>
</protein>
<keyword evidence="4" id="KW-0130">Cell adhesion</keyword>
<comment type="caution">
    <text evidence="9">The sequence shown here is derived from an EMBL/GenBank/DDBJ whole genome shotgun (WGS) entry which is preliminary data.</text>
</comment>